<evidence type="ECO:0000313" key="1">
    <source>
        <dbReference type="EMBL" id="GFU10282.1"/>
    </source>
</evidence>
<comment type="caution">
    <text evidence="1">The sequence shown here is derived from an EMBL/GenBank/DDBJ whole genome shotgun (WGS) entry which is preliminary data.</text>
</comment>
<accession>A0A8X6Q7J8</accession>
<name>A0A8X6Q7J8_NEPPI</name>
<reference evidence="1" key="1">
    <citation type="submission" date="2020-08" db="EMBL/GenBank/DDBJ databases">
        <title>Multicomponent nature underlies the extraordinary mechanical properties of spider dragline silk.</title>
        <authorList>
            <person name="Kono N."/>
            <person name="Nakamura H."/>
            <person name="Mori M."/>
            <person name="Yoshida Y."/>
            <person name="Ohtoshi R."/>
            <person name="Malay A.D."/>
            <person name="Moran D.A.P."/>
            <person name="Tomita M."/>
            <person name="Numata K."/>
            <person name="Arakawa K."/>
        </authorList>
    </citation>
    <scope>NUCLEOTIDE SEQUENCE</scope>
</reference>
<proteinExistence type="predicted"/>
<protein>
    <submittedName>
        <fullName evidence="1">Uncharacterized protein</fullName>
    </submittedName>
</protein>
<dbReference type="AlphaFoldDB" id="A0A8X6Q7J8"/>
<dbReference type="EMBL" id="BMAW01029045">
    <property type="protein sequence ID" value="GFU10282.1"/>
    <property type="molecule type" value="Genomic_DNA"/>
</dbReference>
<gene>
    <name evidence="1" type="ORF">NPIL_320101</name>
</gene>
<evidence type="ECO:0000313" key="2">
    <source>
        <dbReference type="Proteomes" id="UP000887013"/>
    </source>
</evidence>
<feature type="non-terminal residue" evidence="1">
    <location>
        <position position="1"/>
    </location>
</feature>
<dbReference type="Proteomes" id="UP000887013">
    <property type="component" value="Unassembled WGS sequence"/>
</dbReference>
<keyword evidence="2" id="KW-1185">Reference proteome</keyword>
<organism evidence="1 2">
    <name type="scientific">Nephila pilipes</name>
    <name type="common">Giant wood spider</name>
    <name type="synonym">Nephila maculata</name>
    <dbReference type="NCBI Taxonomy" id="299642"/>
    <lineage>
        <taxon>Eukaryota</taxon>
        <taxon>Metazoa</taxon>
        <taxon>Ecdysozoa</taxon>
        <taxon>Arthropoda</taxon>
        <taxon>Chelicerata</taxon>
        <taxon>Arachnida</taxon>
        <taxon>Araneae</taxon>
        <taxon>Araneomorphae</taxon>
        <taxon>Entelegynae</taxon>
        <taxon>Araneoidea</taxon>
        <taxon>Nephilidae</taxon>
        <taxon>Nephila</taxon>
    </lineage>
</organism>
<sequence length="88" mass="10504">NTVSIITCDRYQNFAPQMLKCHVFEEGITSFNFPDVFCELDILPLTSESRSRQGGALNMKGWRRQWCQHYSRLPGWFRRKNFRWSPCL</sequence>